<proteinExistence type="inferred from homology"/>
<dbReference type="Gene3D" id="3.10.105.10">
    <property type="entry name" value="Dipeptide-binding Protein, Domain 3"/>
    <property type="match status" value="1"/>
</dbReference>
<keyword evidence="6" id="KW-1185">Reference proteome</keyword>
<dbReference type="Gene3D" id="3.90.76.10">
    <property type="entry name" value="Dipeptide-binding Protein, Domain 1"/>
    <property type="match status" value="1"/>
</dbReference>
<evidence type="ECO:0000313" key="6">
    <source>
        <dbReference type="Proteomes" id="UP000443582"/>
    </source>
</evidence>
<protein>
    <submittedName>
        <fullName evidence="5">ABC transporter substrate-binding protein</fullName>
    </submittedName>
</protein>
<evidence type="ECO:0000259" key="4">
    <source>
        <dbReference type="Pfam" id="PF00496"/>
    </source>
</evidence>
<dbReference type="SUPFAM" id="SSF53850">
    <property type="entry name" value="Periplasmic binding protein-like II"/>
    <property type="match status" value="1"/>
</dbReference>
<dbReference type="PANTHER" id="PTHR30290:SF9">
    <property type="entry name" value="OLIGOPEPTIDE-BINDING PROTEIN APPA"/>
    <property type="match status" value="1"/>
</dbReference>
<keyword evidence="3" id="KW-0732">Signal</keyword>
<comment type="similarity">
    <text evidence="1">Belongs to the bacterial solute-binding protein 5 family.</text>
</comment>
<dbReference type="PIRSF" id="PIRSF002741">
    <property type="entry name" value="MppA"/>
    <property type="match status" value="1"/>
</dbReference>
<dbReference type="Gene3D" id="3.40.190.10">
    <property type="entry name" value="Periplasmic binding protein-like II"/>
    <property type="match status" value="1"/>
</dbReference>
<accession>A0ABY0IJM5</accession>
<keyword evidence="2" id="KW-0813">Transport</keyword>
<reference evidence="6" key="1">
    <citation type="journal article" date="2019" name="Int. J. Syst. Evol. Microbiol.">
        <title>Halobacteriovorax valvorus sp. nov., a novel prokaryotic predator isolated from coastal seawater of China.</title>
        <authorList>
            <person name="Chen M.-X."/>
        </authorList>
    </citation>
    <scope>NUCLEOTIDE SEQUENCE [LARGE SCALE GENOMIC DNA]</scope>
    <source>
        <strain evidence="6">BL9</strain>
    </source>
</reference>
<organism evidence="5 6">
    <name type="scientific">Halobacteriovorax vibrionivorans</name>
    <dbReference type="NCBI Taxonomy" id="2152716"/>
    <lineage>
        <taxon>Bacteria</taxon>
        <taxon>Pseudomonadati</taxon>
        <taxon>Bdellovibrionota</taxon>
        <taxon>Bacteriovoracia</taxon>
        <taxon>Bacteriovoracales</taxon>
        <taxon>Halobacteriovoraceae</taxon>
        <taxon>Halobacteriovorax</taxon>
    </lineage>
</organism>
<name>A0ABY0IJM5_9BACT</name>
<dbReference type="Pfam" id="PF00496">
    <property type="entry name" value="SBP_bac_5"/>
    <property type="match status" value="1"/>
</dbReference>
<evidence type="ECO:0000256" key="3">
    <source>
        <dbReference type="ARBA" id="ARBA00022729"/>
    </source>
</evidence>
<dbReference type="InterPro" id="IPR030678">
    <property type="entry name" value="Peptide/Ni-bd"/>
</dbReference>
<comment type="caution">
    <text evidence="5">The sequence shown here is derived from an EMBL/GenBank/DDBJ whole genome shotgun (WGS) entry which is preliminary data.</text>
</comment>
<dbReference type="EMBL" id="QDKL01000001">
    <property type="protein sequence ID" value="RZF23147.1"/>
    <property type="molecule type" value="Genomic_DNA"/>
</dbReference>
<dbReference type="PANTHER" id="PTHR30290">
    <property type="entry name" value="PERIPLASMIC BINDING COMPONENT OF ABC TRANSPORTER"/>
    <property type="match status" value="1"/>
</dbReference>
<evidence type="ECO:0000313" key="5">
    <source>
        <dbReference type="EMBL" id="RZF23147.1"/>
    </source>
</evidence>
<evidence type="ECO:0000256" key="1">
    <source>
        <dbReference type="ARBA" id="ARBA00005695"/>
    </source>
</evidence>
<feature type="domain" description="Solute-binding protein family 5" evidence="4">
    <location>
        <begin position="67"/>
        <end position="409"/>
    </location>
</feature>
<gene>
    <name evidence="5" type="ORF">DAY19_05100</name>
</gene>
<dbReference type="RefSeq" id="WP_114706094.1">
    <property type="nucleotide sequence ID" value="NZ_QDKL01000001.1"/>
</dbReference>
<dbReference type="InterPro" id="IPR039424">
    <property type="entry name" value="SBP_5"/>
</dbReference>
<dbReference type="InterPro" id="IPR000914">
    <property type="entry name" value="SBP_5_dom"/>
</dbReference>
<dbReference type="CDD" id="cd00995">
    <property type="entry name" value="PBP2_NikA_DppA_OppA_like"/>
    <property type="match status" value="1"/>
</dbReference>
<dbReference type="Proteomes" id="UP000443582">
    <property type="component" value="Unassembled WGS sequence"/>
</dbReference>
<evidence type="ECO:0000256" key="2">
    <source>
        <dbReference type="ARBA" id="ARBA00022448"/>
    </source>
</evidence>
<sequence>MPRYLLISLFFIVTSIVYADPLKIAISSSPNSLSPFFSTDANSQNINRLVNGSLIDFDINMKPICQLCESYEEFRTIDSYKIRFKLKENIYFSNGEKITARSVKQSHYYFTETEKIKSIFRFAFSNITEVKILDKYTFELIYKSYGLDHLPNLVLFKIIQIPNYKTLDQVELNDIVGAGDYRITDIKPLQIDLKSNIEGRQDLSFVVVKDETTLALKLVKGEIDLSVSNISPRKVNYLINKGSVKVKKVLGTDYNYIGLNQRKEQLQNLKVRKALSHLIPREKIIKYKFKNYAVASNGLFAKSFEKFYLDSPVDNYDPAKAKSLFIEAGYKHNNGFWYNGDGKKFKITFKTSSNKFQQELVTIIRNEFVDFGIDIQIVPQEWGTFLRGIKRGEYDLYLGRWVGFTGQDMLKFAFHSENMAPKGANRVFFDNKEFDSLIAQAEDTINKSKEIEIYKKANSVVNREYPYISLWHPDVIWVMNKCIHLDQVYPNGNFLVLKEIKNVCKN</sequence>